<reference evidence="3 4" key="1">
    <citation type="journal article" date="2012" name="J. Bacteriol.">
        <title>Draft genome of Streptomyces tsukubaensis NRRL 18488, the producer of the clinically important immunosuppressant tacrolimus (FK506).</title>
        <authorList>
            <person name="Barreiro C."/>
            <person name="Prieto C."/>
            <person name="Sola-Landa A."/>
            <person name="Solera E."/>
            <person name="Martinez-Castro M."/>
            <person name="Perez-Redondo R."/>
            <person name="Garcia-Estrada C."/>
            <person name="Aparicio J.F."/>
            <person name="Fernandez-Martinez L.T."/>
            <person name="Santos-Aberturas J."/>
            <person name="Salehi-Najafabadi Z."/>
            <person name="Rodriguez-Garcia A."/>
            <person name="Tauch A."/>
            <person name="Martin J.F."/>
        </authorList>
    </citation>
    <scope>NUCLEOTIDE SEQUENCE [LARGE SCALE GENOMIC DNA]</scope>
    <source>
        <strain evidence="4">DSM 42081 / NBRC 108919 / NRRL 18488 / 9993</strain>
    </source>
</reference>
<dbReference type="GO" id="GO:0004029">
    <property type="term" value="F:aldehyde dehydrogenase (NAD+) activity"/>
    <property type="evidence" value="ECO:0007669"/>
    <property type="project" value="TreeGrafter"/>
</dbReference>
<evidence type="ECO:0000313" key="3">
    <source>
        <dbReference type="EMBL" id="QKM65873.1"/>
    </source>
</evidence>
<dbReference type="Pfam" id="PF01370">
    <property type="entry name" value="Epimerase"/>
    <property type="match status" value="1"/>
</dbReference>
<dbReference type="InterPro" id="IPR051783">
    <property type="entry name" value="NAD(P)-dependent_oxidoreduct"/>
</dbReference>
<evidence type="ECO:0000259" key="2">
    <source>
        <dbReference type="Pfam" id="PF01370"/>
    </source>
</evidence>
<feature type="compositionally biased region" description="Basic residues" evidence="1">
    <location>
        <begin position="309"/>
        <end position="323"/>
    </location>
</feature>
<feature type="domain" description="NAD-dependent epimerase/dehydratase" evidence="2">
    <location>
        <begin position="5"/>
        <end position="167"/>
    </location>
</feature>
<dbReference type="PANTHER" id="PTHR48079:SF6">
    <property type="entry name" value="NAD(P)-BINDING DOMAIN-CONTAINING PROTEIN-RELATED"/>
    <property type="match status" value="1"/>
</dbReference>
<dbReference type="SUPFAM" id="SSF51735">
    <property type="entry name" value="NAD(P)-binding Rossmann-fold domains"/>
    <property type="match status" value="1"/>
</dbReference>
<evidence type="ECO:0000313" key="4">
    <source>
        <dbReference type="Proteomes" id="UP000005940"/>
    </source>
</evidence>
<dbReference type="GO" id="GO:0005737">
    <property type="term" value="C:cytoplasm"/>
    <property type="evidence" value="ECO:0007669"/>
    <property type="project" value="TreeGrafter"/>
</dbReference>
<dbReference type="PANTHER" id="PTHR48079">
    <property type="entry name" value="PROTEIN YEEZ"/>
    <property type="match status" value="1"/>
</dbReference>
<keyword evidence="4" id="KW-1185">Reference proteome</keyword>
<gene>
    <name evidence="3" type="ORF">STSU_000570</name>
</gene>
<name>A0A7G3U6A0_STRT9</name>
<protein>
    <submittedName>
        <fullName evidence="3">NAD-dependent dehydratase</fullName>
    </submittedName>
</protein>
<proteinExistence type="predicted"/>
<dbReference type="EMBL" id="CP029159">
    <property type="protein sequence ID" value="QKM65873.1"/>
    <property type="molecule type" value="Genomic_DNA"/>
</dbReference>
<dbReference type="Gene3D" id="3.40.50.720">
    <property type="entry name" value="NAD(P)-binding Rossmann-like Domain"/>
    <property type="match status" value="1"/>
</dbReference>
<sequence>MPKNILVTGANGFIGRHVVHAALTKPAARVRLNQRSPRAAAPHSGSAAETVHADLTDPASLTGLCRDTDAVIHCASLVGGDHDSLRAVNDLGTRALVDEAQRQGVRRIVYISTAAVYGRGPFRGAGPAGLPQAPASAASRTRAAAERHVLAAGGTVLRPHLVYGTGDRWVLPGLAQLLRHLGTGIDCPTLHSAVDVGALAGLAVAAALHEDPLPAVLHANHPRPISTSALVRLVQGHLGLPRRAPLSLRRATELARNSPRALHHLAMLGTDHWFDSDPVWRALGCSPGPAPADGLVRHTGWYGPLLRTAPHRPHRTGPQRSRNRAAGAGLHSAGACLRP</sequence>
<dbReference type="InterPro" id="IPR036291">
    <property type="entry name" value="NAD(P)-bd_dom_sf"/>
</dbReference>
<accession>A0A7G3U6A0</accession>
<dbReference type="InterPro" id="IPR001509">
    <property type="entry name" value="Epimerase_deHydtase"/>
</dbReference>
<dbReference type="Proteomes" id="UP000005940">
    <property type="component" value="Chromosome"/>
</dbReference>
<dbReference type="AlphaFoldDB" id="A0A7G3U6A0"/>
<dbReference type="RefSeq" id="WP_130585367.1">
    <property type="nucleotide sequence ID" value="NZ_CP029159.1"/>
</dbReference>
<organism evidence="3 4">
    <name type="scientific">Streptomyces tsukubensis (strain DSM 42081 / NBRC 108919 / NRRL 18488 / 9993)</name>
    <dbReference type="NCBI Taxonomy" id="1114943"/>
    <lineage>
        <taxon>Bacteria</taxon>
        <taxon>Bacillati</taxon>
        <taxon>Actinomycetota</taxon>
        <taxon>Actinomycetes</taxon>
        <taxon>Kitasatosporales</taxon>
        <taxon>Streptomycetaceae</taxon>
        <taxon>Streptomyces</taxon>
    </lineage>
</organism>
<feature type="region of interest" description="Disordered" evidence="1">
    <location>
        <begin position="306"/>
        <end position="339"/>
    </location>
</feature>
<evidence type="ECO:0000256" key="1">
    <source>
        <dbReference type="SAM" id="MobiDB-lite"/>
    </source>
</evidence>